<keyword evidence="3" id="KW-1185">Reference proteome</keyword>
<organism evidence="2 3">
    <name type="scientific">Polaromonas jejuensis</name>
    <dbReference type="NCBI Taxonomy" id="457502"/>
    <lineage>
        <taxon>Bacteria</taxon>
        <taxon>Pseudomonadati</taxon>
        <taxon>Pseudomonadota</taxon>
        <taxon>Betaproteobacteria</taxon>
        <taxon>Burkholderiales</taxon>
        <taxon>Comamonadaceae</taxon>
        <taxon>Polaromonas</taxon>
    </lineage>
</organism>
<gene>
    <name evidence="2" type="ORF">ACFPP7_18270</name>
</gene>
<sequence>MAIVRNLTLALSSLVAGVSAFAADAPAPASGGSNGVSGVTQAAVASGVLACASRINQVALFISNGNPSSAALFGNATEPDQRLTSLSMEISPRDGPSAYASASFAPNQANGCGAVYEAIVYWPQNCDTVASKQFGNAKKGPTLHKSVLTLETSGPTRIFLMPAGSGCVSIKKEVVL</sequence>
<reference evidence="3" key="1">
    <citation type="journal article" date="2019" name="Int. J. Syst. Evol. Microbiol.">
        <title>The Global Catalogue of Microorganisms (GCM) 10K type strain sequencing project: providing services to taxonomists for standard genome sequencing and annotation.</title>
        <authorList>
            <consortium name="The Broad Institute Genomics Platform"/>
            <consortium name="The Broad Institute Genome Sequencing Center for Infectious Disease"/>
            <person name="Wu L."/>
            <person name="Ma J."/>
        </authorList>
    </citation>
    <scope>NUCLEOTIDE SEQUENCE [LARGE SCALE GENOMIC DNA]</scope>
    <source>
        <strain evidence="3">CGMCC 4.7277</strain>
    </source>
</reference>
<feature type="chain" id="PRO_5046124814" description="Secreted protein" evidence="1">
    <location>
        <begin position="23"/>
        <end position="176"/>
    </location>
</feature>
<keyword evidence="1" id="KW-0732">Signal</keyword>
<protein>
    <recommendedName>
        <fullName evidence="4">Secreted protein</fullName>
    </recommendedName>
</protein>
<proteinExistence type="predicted"/>
<evidence type="ECO:0008006" key="4">
    <source>
        <dbReference type="Google" id="ProtNLM"/>
    </source>
</evidence>
<dbReference type="EMBL" id="JBHSMX010000059">
    <property type="protein sequence ID" value="MFC5522838.1"/>
    <property type="molecule type" value="Genomic_DNA"/>
</dbReference>
<evidence type="ECO:0000313" key="2">
    <source>
        <dbReference type="EMBL" id="MFC5522838.1"/>
    </source>
</evidence>
<accession>A0ABW0QDC6</accession>
<evidence type="ECO:0000256" key="1">
    <source>
        <dbReference type="SAM" id="SignalP"/>
    </source>
</evidence>
<feature type="signal peptide" evidence="1">
    <location>
        <begin position="1"/>
        <end position="22"/>
    </location>
</feature>
<evidence type="ECO:0000313" key="3">
    <source>
        <dbReference type="Proteomes" id="UP001596084"/>
    </source>
</evidence>
<dbReference type="RefSeq" id="WP_068835781.1">
    <property type="nucleotide sequence ID" value="NZ_JBHSMX010000059.1"/>
</dbReference>
<name>A0ABW0QDC6_9BURK</name>
<comment type="caution">
    <text evidence="2">The sequence shown here is derived from an EMBL/GenBank/DDBJ whole genome shotgun (WGS) entry which is preliminary data.</text>
</comment>
<dbReference type="Proteomes" id="UP001596084">
    <property type="component" value="Unassembled WGS sequence"/>
</dbReference>